<evidence type="ECO:0000256" key="2">
    <source>
        <dbReference type="ARBA" id="ARBA00022490"/>
    </source>
</evidence>
<keyword evidence="3" id="KW-0436">Ligase</keyword>
<name>A0ABM3FV96_NEOLC</name>
<evidence type="ECO:0000256" key="4">
    <source>
        <dbReference type="ARBA" id="ARBA00022741"/>
    </source>
</evidence>
<feature type="region of interest" description="Disordered" evidence="6">
    <location>
        <begin position="1"/>
        <end position="173"/>
    </location>
</feature>
<evidence type="ECO:0000256" key="1">
    <source>
        <dbReference type="ARBA" id="ARBA00004496"/>
    </source>
</evidence>
<dbReference type="SUPFAM" id="SSF56059">
    <property type="entry name" value="Glutathione synthetase ATP-binding domain-like"/>
    <property type="match status" value="1"/>
</dbReference>
<dbReference type="RefSeq" id="XP_046591944.1">
    <property type="nucleotide sequence ID" value="XM_046735988.1"/>
</dbReference>
<organism evidence="7 8">
    <name type="scientific">Neodiprion lecontei</name>
    <name type="common">Redheaded pine sawfly</name>
    <dbReference type="NCBI Taxonomy" id="441921"/>
    <lineage>
        <taxon>Eukaryota</taxon>
        <taxon>Metazoa</taxon>
        <taxon>Ecdysozoa</taxon>
        <taxon>Arthropoda</taxon>
        <taxon>Hexapoda</taxon>
        <taxon>Insecta</taxon>
        <taxon>Pterygota</taxon>
        <taxon>Neoptera</taxon>
        <taxon>Endopterygota</taxon>
        <taxon>Hymenoptera</taxon>
        <taxon>Tenthredinoidea</taxon>
        <taxon>Diprionidae</taxon>
        <taxon>Diprioninae</taxon>
        <taxon>Neodiprion</taxon>
    </lineage>
</organism>
<evidence type="ECO:0000313" key="8">
    <source>
        <dbReference type="RefSeq" id="XP_046591944.1"/>
    </source>
</evidence>
<dbReference type="InterPro" id="IPR051437">
    <property type="entry name" value="TTLL_monoglycylase"/>
</dbReference>
<feature type="compositionally biased region" description="Basic and acidic residues" evidence="6">
    <location>
        <begin position="134"/>
        <end position="157"/>
    </location>
</feature>
<evidence type="ECO:0000256" key="5">
    <source>
        <dbReference type="ARBA" id="ARBA00022840"/>
    </source>
</evidence>
<keyword evidence="4" id="KW-0547">Nucleotide-binding</keyword>
<dbReference type="PROSITE" id="PS51221">
    <property type="entry name" value="TTL"/>
    <property type="match status" value="1"/>
</dbReference>
<dbReference type="InterPro" id="IPR004344">
    <property type="entry name" value="TTL/TTLL_fam"/>
</dbReference>
<feature type="compositionally biased region" description="Basic and acidic residues" evidence="6">
    <location>
        <begin position="41"/>
        <end position="89"/>
    </location>
</feature>
<keyword evidence="2" id="KW-0963">Cytoplasm</keyword>
<reference evidence="8" key="1">
    <citation type="submission" date="2025-08" db="UniProtKB">
        <authorList>
            <consortium name="RefSeq"/>
        </authorList>
    </citation>
    <scope>IDENTIFICATION</scope>
    <source>
        <tissue evidence="8">Thorax and Abdomen</tissue>
    </source>
</reference>
<dbReference type="PANTHER" id="PTHR45870">
    <property type="entry name" value="TUBULIN MONOGLYCYLASE TTLL3"/>
    <property type="match status" value="1"/>
</dbReference>
<sequence length="888" mass="101695">MSKNESSLSIKRSQSKIKPETEIKPSPVTKVDETVSPGEEPTSRSEKSLSEDRRKSIKEASRKTIREGEFSEREYSENESVKGRPDRRSTSASVKRKKSSKLDVDPKRASQTSGSSNRRRSSSSKTSSTSDAARFTDPKKKEERVADKLEGKSEKTITETPESSVRSAMSTRESGSGKVSAFLECNSGKCFERPTSPPNPYNRFKYPKMIAQWPLPDHEEPRVGVVNSVASLECGFFPKSPLDHCSCCPNDKDPHDCCAKMIRTEKGCCVTEWMRKEFYYKIKSKVEKAIMRHKIFLLRGELPKLQEALEERGWVQKYEATKTRTVPYGSVASLDTNSLGNLREADGTVNEKALIFRLLRHRAPDFIWDCRNNFVDWDCTLRNDTLLNRFQKSFIYTSKLGMAHLLQSAHWFCEDGVATVNYPRSYNLTRDANAFVEDFRRTAAAGLLKWLVSEIQNGREVIDQGKTPVAVTSLDFALKKCEDFLAVERNEKLDVGDAVNPSGVEWEQFLSDYDKVLHGKNGLRITASDPQRVLEYYVKALAVLKNLKEVDPQYELSGARNIWIVKPSDLCCGTGISISHKLEDILHKVNNRPKDYYIVQKYIEHPLLVNQTKFDIRQWYLVTNTFPLTIWMFDEALLRFSSKPFTFENYHEAIHICNTAVQEKYIDRRKKRCKIDKTDDLEESFPDENWNCERLNDYLKNVGHNGEPYFDTIYPKMTEAIVLTMLASQEYMDKRRCSFELYGADFMVTEDLVVWLIEINTNPRMHPPGLKITERLYPAVLESLVKVVFDLPLNPSADTGGFTLAYKQNISEFQPYLGSCMFVFGKAMNLQDTPFSKEEEKKSRGKKSCNPWGKQHRAWTAPPSMPRARDPGVVDLIDFLKSTRGTIR</sequence>
<feature type="region of interest" description="Disordered" evidence="6">
    <location>
        <begin position="835"/>
        <end position="867"/>
    </location>
</feature>
<comment type="subcellular location">
    <subcellularLocation>
        <location evidence="1">Cytoplasm</location>
    </subcellularLocation>
</comment>
<evidence type="ECO:0000313" key="7">
    <source>
        <dbReference type="Proteomes" id="UP000829291"/>
    </source>
</evidence>
<dbReference type="GeneID" id="107226278"/>
<keyword evidence="7" id="KW-1185">Reference proteome</keyword>
<evidence type="ECO:0000256" key="3">
    <source>
        <dbReference type="ARBA" id="ARBA00022598"/>
    </source>
</evidence>
<evidence type="ECO:0000256" key="6">
    <source>
        <dbReference type="SAM" id="MobiDB-lite"/>
    </source>
</evidence>
<dbReference type="Pfam" id="PF03133">
    <property type="entry name" value="TTL"/>
    <property type="match status" value="1"/>
</dbReference>
<feature type="compositionally biased region" description="Polar residues" evidence="6">
    <location>
        <begin position="1"/>
        <end position="12"/>
    </location>
</feature>
<protein>
    <submittedName>
        <fullName evidence="8">Tubulin glycylase 3A-like</fullName>
    </submittedName>
</protein>
<proteinExistence type="predicted"/>
<feature type="compositionally biased region" description="Polar residues" evidence="6">
    <location>
        <begin position="158"/>
        <end position="173"/>
    </location>
</feature>
<keyword evidence="5" id="KW-0067">ATP-binding</keyword>
<dbReference type="PANTHER" id="PTHR45870:SF2">
    <property type="entry name" value="TUBULIN MONOGLYCYLASE TTLL3"/>
    <property type="match status" value="1"/>
</dbReference>
<gene>
    <name evidence="8" type="primary">LOC107226278</name>
</gene>
<accession>A0ABM3FV96</accession>
<dbReference type="Gene3D" id="3.30.470.20">
    <property type="entry name" value="ATP-grasp fold, B domain"/>
    <property type="match status" value="1"/>
</dbReference>
<dbReference type="Proteomes" id="UP000829291">
    <property type="component" value="Chromosome 3"/>
</dbReference>